<dbReference type="InterPro" id="IPR019734">
    <property type="entry name" value="TPR_rpt"/>
</dbReference>
<dbReference type="STRING" id="1931241.BVH74_00875"/>
<evidence type="ECO:0000259" key="7">
    <source>
        <dbReference type="Pfam" id="PF13396"/>
    </source>
</evidence>
<keyword evidence="3 6" id="KW-0812">Transmembrane</keyword>
<gene>
    <name evidence="8" type="ORF">BVH74_00875</name>
</gene>
<evidence type="ECO:0000256" key="2">
    <source>
        <dbReference type="ARBA" id="ARBA00022475"/>
    </source>
</evidence>
<dbReference type="PIRSF" id="PIRSF030959">
    <property type="entry name" value="UCP030959"/>
    <property type="match status" value="1"/>
</dbReference>
<dbReference type="KEGG" id="ppha:BVH74_00875"/>
<evidence type="ECO:0000313" key="9">
    <source>
        <dbReference type="Proteomes" id="UP000243488"/>
    </source>
</evidence>
<keyword evidence="9" id="KW-1185">Reference proteome</keyword>
<dbReference type="RefSeq" id="WP_080048264.1">
    <property type="nucleotide sequence ID" value="NZ_CP020100.1"/>
</dbReference>
<keyword evidence="4 6" id="KW-1133">Transmembrane helix</keyword>
<dbReference type="GO" id="GO:0005886">
    <property type="term" value="C:plasma membrane"/>
    <property type="evidence" value="ECO:0007669"/>
    <property type="project" value="UniProtKB-SubCell"/>
</dbReference>
<dbReference type="Proteomes" id="UP000243488">
    <property type="component" value="Chromosome"/>
</dbReference>
<evidence type="ECO:0000256" key="4">
    <source>
        <dbReference type="ARBA" id="ARBA00022989"/>
    </source>
</evidence>
<evidence type="ECO:0000256" key="5">
    <source>
        <dbReference type="ARBA" id="ARBA00023136"/>
    </source>
</evidence>
<evidence type="ECO:0000256" key="3">
    <source>
        <dbReference type="ARBA" id="ARBA00022692"/>
    </source>
</evidence>
<dbReference type="InterPro" id="IPR027379">
    <property type="entry name" value="CLS_N"/>
</dbReference>
<dbReference type="Gene3D" id="1.25.40.10">
    <property type="entry name" value="Tetratricopeptide repeat domain"/>
    <property type="match status" value="1"/>
</dbReference>
<dbReference type="InterPro" id="IPR011990">
    <property type="entry name" value="TPR-like_helical_dom_sf"/>
</dbReference>
<sequence length="245" mass="27405">MPFFILSVLMQVALVIHVVKTGRNTTWIWIIVMLPLAGAIAYLILEVLPGASNSRTGKKAARKVQDIINPDRDINRAASDYSAADTVQNSMELARQCLNRNMFQEAKSLYQKCLKGPYANDPDLMFGLASAEFGLNDFAATRQTLDRLIAENPGYKNQDAHLLYARALEGLGDRAAAQHEYETLYTYFTGPQAMFHFALFLKGQGETARAKALFSEVIEKSKRSGRHFNELYKDYINKAKAELSG</sequence>
<proteinExistence type="predicted"/>
<reference evidence="8 9" key="1">
    <citation type="submission" date="2017-03" db="EMBL/GenBank/DDBJ databases">
        <title>Complete genome sequence of the novel DNRA strain Pseudomonas sp. S-6-2 isolated from Chinese polluted river sediment. Journal of Biotechnology.</title>
        <authorList>
            <person name="Li J."/>
            <person name="Xiang F."/>
            <person name="Wang L."/>
            <person name="Xi L."/>
            <person name="Liu J."/>
        </authorList>
    </citation>
    <scope>NUCLEOTIDE SEQUENCE [LARGE SCALE GENOMIC DNA]</scope>
    <source>
        <strain evidence="8 9">S-6-2</strain>
    </source>
</reference>
<dbReference type="InterPro" id="IPR014562">
    <property type="entry name" value="UCP030959_TPR_rpt-cont"/>
</dbReference>
<dbReference type="Pfam" id="PF13174">
    <property type="entry name" value="TPR_6"/>
    <property type="match status" value="2"/>
</dbReference>
<accession>A0A1V0B0E0</accession>
<keyword evidence="2" id="KW-1003">Cell membrane</keyword>
<feature type="domain" description="Cardiolipin synthase N-terminal" evidence="7">
    <location>
        <begin position="12"/>
        <end position="45"/>
    </location>
</feature>
<dbReference type="AlphaFoldDB" id="A0A1V0B0E0"/>
<organism evidence="8 9">
    <name type="scientific">Halopseudomonas phragmitis</name>
    <dbReference type="NCBI Taxonomy" id="1931241"/>
    <lineage>
        <taxon>Bacteria</taxon>
        <taxon>Pseudomonadati</taxon>
        <taxon>Pseudomonadota</taxon>
        <taxon>Gammaproteobacteria</taxon>
        <taxon>Pseudomonadales</taxon>
        <taxon>Pseudomonadaceae</taxon>
        <taxon>Halopseudomonas</taxon>
    </lineage>
</organism>
<name>A0A1V0B0E0_9GAMM</name>
<dbReference type="Pfam" id="PF13396">
    <property type="entry name" value="PLDc_N"/>
    <property type="match status" value="1"/>
</dbReference>
<protein>
    <recommendedName>
        <fullName evidence="7">Cardiolipin synthase N-terminal domain-containing protein</fullName>
    </recommendedName>
</protein>
<dbReference type="EMBL" id="CP020100">
    <property type="protein sequence ID" value="AQZ93406.1"/>
    <property type="molecule type" value="Genomic_DNA"/>
</dbReference>
<evidence type="ECO:0000313" key="8">
    <source>
        <dbReference type="EMBL" id="AQZ93406.1"/>
    </source>
</evidence>
<evidence type="ECO:0000256" key="6">
    <source>
        <dbReference type="SAM" id="Phobius"/>
    </source>
</evidence>
<evidence type="ECO:0000256" key="1">
    <source>
        <dbReference type="ARBA" id="ARBA00004651"/>
    </source>
</evidence>
<feature type="transmembrane region" description="Helical" evidence="6">
    <location>
        <begin position="28"/>
        <end position="48"/>
    </location>
</feature>
<keyword evidence="5 6" id="KW-0472">Membrane</keyword>
<comment type="subcellular location">
    <subcellularLocation>
        <location evidence="1">Cell membrane</location>
        <topology evidence="1">Multi-pass membrane protein</topology>
    </subcellularLocation>
</comment>
<dbReference type="SUPFAM" id="SSF48452">
    <property type="entry name" value="TPR-like"/>
    <property type="match status" value="1"/>
</dbReference>